<dbReference type="SUPFAM" id="SSF48726">
    <property type="entry name" value="Immunoglobulin"/>
    <property type="match status" value="3"/>
</dbReference>
<feature type="transmembrane region" description="Helical" evidence="3">
    <location>
        <begin position="317"/>
        <end position="342"/>
    </location>
</feature>
<feature type="domain" description="Ig-like" evidence="5">
    <location>
        <begin position="199"/>
        <end position="311"/>
    </location>
</feature>
<dbReference type="InterPro" id="IPR003598">
    <property type="entry name" value="Ig_sub2"/>
</dbReference>
<accession>A0A8C4SVP4</accession>
<sequence>MWTCEFYLFIGLILVMTSALDSELFSKPTLTVEPSASVWEMDSVSLSCQSESKVTGTRLTYRFYRENNTVSQETLENVFRINVAFKDNSGSYWCEVGSEEKRTEKKRSDPVQVTVRENPKATLTIRNDSKNVYIGDTVTLDCSIEGSFTDWKYLWYKRNLTNWGNWIKDGTGNAYTFQSATLSKSGEYWCSAYRDVPPPRPLKLGGYDSPRRSQGSNVVTLTVKAMNVTLEPSPSRSVKLGDPLNLTCIWRRNQSSDSRLTFSFLQNNMTVEHSRESSVLSITGVEKRHGGSYMCAAESPGGGKSYSEAIEIEVQEFPLTIVLVSVGLALFLLLLLLLLFVCHRTRGKWTTQILISHRGALFGL</sequence>
<evidence type="ECO:0000259" key="5">
    <source>
        <dbReference type="PROSITE" id="PS50835"/>
    </source>
</evidence>
<keyword evidence="3" id="KW-1133">Transmembrane helix</keyword>
<dbReference type="InterPro" id="IPR050488">
    <property type="entry name" value="Ig_Fc_receptor"/>
</dbReference>
<dbReference type="Pfam" id="PF13927">
    <property type="entry name" value="Ig_3"/>
    <property type="match status" value="2"/>
</dbReference>
<reference evidence="6" key="3">
    <citation type="submission" date="2025-09" db="UniProtKB">
        <authorList>
            <consortium name="Ensembl"/>
        </authorList>
    </citation>
    <scope>IDENTIFICATION</scope>
</reference>
<dbReference type="Gene3D" id="2.60.40.10">
    <property type="entry name" value="Immunoglobulins"/>
    <property type="match status" value="3"/>
</dbReference>
<feature type="chain" id="PRO_5034174158" description="Ig-like domain-containing protein" evidence="4">
    <location>
        <begin position="20"/>
        <end position="364"/>
    </location>
</feature>
<dbReference type="Ensembl" id="ENSECRT00000023372.1">
    <property type="protein sequence ID" value="ENSECRP00000022879.1"/>
    <property type="gene ID" value="ENSECRG00000015497.1"/>
</dbReference>
<keyword evidence="1 4" id="KW-0732">Signal</keyword>
<reference evidence="6" key="2">
    <citation type="submission" date="2025-08" db="UniProtKB">
        <authorList>
            <consortium name="Ensembl"/>
        </authorList>
    </citation>
    <scope>IDENTIFICATION</scope>
</reference>
<dbReference type="Proteomes" id="UP000694620">
    <property type="component" value="Chromosome 16"/>
</dbReference>
<dbReference type="PANTHER" id="PTHR11481:SF64">
    <property type="entry name" value="FC RECEPTOR-LIKE PROTEIN 4"/>
    <property type="match status" value="1"/>
</dbReference>
<evidence type="ECO:0000256" key="2">
    <source>
        <dbReference type="ARBA" id="ARBA00023157"/>
    </source>
</evidence>
<dbReference type="InterPro" id="IPR003599">
    <property type="entry name" value="Ig_sub"/>
</dbReference>
<evidence type="ECO:0000256" key="1">
    <source>
        <dbReference type="ARBA" id="ARBA00022729"/>
    </source>
</evidence>
<feature type="domain" description="Ig-like" evidence="5">
    <location>
        <begin position="28"/>
        <end position="114"/>
    </location>
</feature>
<keyword evidence="7" id="KW-1185">Reference proteome</keyword>
<keyword evidence="2" id="KW-1015">Disulfide bond</keyword>
<proteinExistence type="predicted"/>
<dbReference type="SMART" id="SM00408">
    <property type="entry name" value="IGc2"/>
    <property type="match status" value="2"/>
</dbReference>
<dbReference type="Pfam" id="PF13895">
    <property type="entry name" value="Ig_2"/>
    <property type="match status" value="1"/>
</dbReference>
<dbReference type="GO" id="GO:0006955">
    <property type="term" value="P:immune response"/>
    <property type="evidence" value="ECO:0007669"/>
    <property type="project" value="TreeGrafter"/>
</dbReference>
<evidence type="ECO:0000313" key="6">
    <source>
        <dbReference type="Ensembl" id="ENSECRP00000022879.1"/>
    </source>
</evidence>
<keyword evidence="3" id="KW-0472">Membrane</keyword>
<dbReference type="InterPro" id="IPR036179">
    <property type="entry name" value="Ig-like_dom_sf"/>
</dbReference>
<feature type="signal peptide" evidence="4">
    <location>
        <begin position="1"/>
        <end position="19"/>
    </location>
</feature>
<dbReference type="GO" id="GO:0004888">
    <property type="term" value="F:transmembrane signaling receptor activity"/>
    <property type="evidence" value="ECO:0007669"/>
    <property type="project" value="TreeGrafter"/>
</dbReference>
<dbReference type="GO" id="GO:0007166">
    <property type="term" value="P:cell surface receptor signaling pathway"/>
    <property type="evidence" value="ECO:0007669"/>
    <property type="project" value="TreeGrafter"/>
</dbReference>
<dbReference type="InterPro" id="IPR007110">
    <property type="entry name" value="Ig-like_dom"/>
</dbReference>
<evidence type="ECO:0000256" key="3">
    <source>
        <dbReference type="SAM" id="Phobius"/>
    </source>
</evidence>
<dbReference type="GO" id="GO:0009897">
    <property type="term" value="C:external side of plasma membrane"/>
    <property type="evidence" value="ECO:0007669"/>
    <property type="project" value="TreeGrafter"/>
</dbReference>
<dbReference type="InterPro" id="IPR013783">
    <property type="entry name" value="Ig-like_fold"/>
</dbReference>
<dbReference type="PROSITE" id="PS50835">
    <property type="entry name" value="IG_LIKE"/>
    <property type="match status" value="3"/>
</dbReference>
<evidence type="ECO:0000256" key="4">
    <source>
        <dbReference type="SAM" id="SignalP"/>
    </source>
</evidence>
<feature type="domain" description="Ig-like" evidence="5">
    <location>
        <begin position="119"/>
        <end position="192"/>
    </location>
</feature>
<name>A0A8C4SVP4_ERPCA</name>
<dbReference type="SMART" id="SM00409">
    <property type="entry name" value="IG"/>
    <property type="match status" value="3"/>
</dbReference>
<organism evidence="6 7">
    <name type="scientific">Erpetoichthys calabaricus</name>
    <name type="common">Rope fish</name>
    <name type="synonym">Calamoichthys calabaricus</name>
    <dbReference type="NCBI Taxonomy" id="27687"/>
    <lineage>
        <taxon>Eukaryota</taxon>
        <taxon>Metazoa</taxon>
        <taxon>Chordata</taxon>
        <taxon>Craniata</taxon>
        <taxon>Vertebrata</taxon>
        <taxon>Euteleostomi</taxon>
        <taxon>Actinopterygii</taxon>
        <taxon>Polypteriformes</taxon>
        <taxon>Polypteridae</taxon>
        <taxon>Erpetoichthys</taxon>
    </lineage>
</organism>
<dbReference type="AlphaFoldDB" id="A0A8C4SVP4"/>
<dbReference type="PANTHER" id="PTHR11481">
    <property type="entry name" value="IMMUNOGLOBULIN FC RECEPTOR"/>
    <property type="match status" value="1"/>
</dbReference>
<reference evidence="6" key="1">
    <citation type="submission" date="2021-06" db="EMBL/GenBank/DDBJ databases">
        <authorList>
            <consortium name="Wellcome Sanger Institute Data Sharing"/>
        </authorList>
    </citation>
    <scope>NUCLEOTIDE SEQUENCE [LARGE SCALE GENOMIC DNA]</scope>
</reference>
<keyword evidence="3" id="KW-0812">Transmembrane</keyword>
<evidence type="ECO:0000313" key="7">
    <source>
        <dbReference type="Proteomes" id="UP000694620"/>
    </source>
</evidence>
<dbReference type="GeneTree" id="ENSGT01050000244808"/>
<protein>
    <recommendedName>
        <fullName evidence="5">Ig-like domain-containing protein</fullName>
    </recommendedName>
</protein>